<dbReference type="EMBL" id="JALN02000001">
    <property type="protein sequence ID" value="KDE97353.1"/>
    <property type="molecule type" value="Genomic_DNA"/>
</dbReference>
<gene>
    <name evidence="1" type="ORF">Y900_000015</name>
</gene>
<comment type="caution">
    <text evidence="1">The sequence shown here is derived from an EMBL/GenBank/DDBJ whole genome shotgun (WGS) entry which is preliminary data.</text>
</comment>
<dbReference type="AlphaFoldDB" id="A0A064CF50"/>
<dbReference type="Proteomes" id="UP000022835">
    <property type="component" value="Unassembled WGS sequence"/>
</dbReference>
<evidence type="ECO:0000313" key="1">
    <source>
        <dbReference type="EMBL" id="KDE97353.1"/>
    </source>
</evidence>
<dbReference type="STRING" id="1440774.Y900_000015"/>
<sequence>MLRIRFTFQDTRSVMTSIRSPSGTPQMAVGLGLPSLVNVVSSRYFDWATSWKVGAWVRRPQFQADVARAAAAQLGEEIEHFASSPYRLPIASYTRSICRESSRMLATASTASPLTLPLRSQTARVTRGVFRIRLTFQESLPVITRARSPSGAIQIGVGLGLPSFVKVSARRTGT</sequence>
<accession>A0A064CF50</accession>
<protein>
    <submittedName>
        <fullName evidence="1">Uncharacterized protein</fullName>
    </submittedName>
</protein>
<evidence type="ECO:0000313" key="2">
    <source>
        <dbReference type="Proteomes" id="UP000022835"/>
    </source>
</evidence>
<name>A0A064CF50_9MYCO</name>
<proteinExistence type="predicted"/>
<organism evidence="1 2">
    <name type="scientific">Mycolicibacterium aromaticivorans JS19b1 = JCM 16368</name>
    <dbReference type="NCBI Taxonomy" id="1440774"/>
    <lineage>
        <taxon>Bacteria</taxon>
        <taxon>Bacillati</taxon>
        <taxon>Actinomycetota</taxon>
        <taxon>Actinomycetes</taxon>
        <taxon>Mycobacteriales</taxon>
        <taxon>Mycobacteriaceae</taxon>
        <taxon>Mycolicibacterium</taxon>
    </lineage>
</organism>
<reference evidence="1" key="1">
    <citation type="submission" date="2014-05" db="EMBL/GenBank/DDBJ databases">
        <title>Genome sequence of Mycobacterium aromaticivorans strain JS19b1T (= DSM 45407T).</title>
        <authorList>
            <person name="Kwak Y."/>
            <person name="Park G.-S."/>
            <person name="Li Q.X."/>
            <person name="Lee S.-E."/>
            <person name="Shin J.-H."/>
        </authorList>
    </citation>
    <scope>NUCLEOTIDE SEQUENCE [LARGE SCALE GENOMIC DNA]</scope>
    <source>
        <strain evidence="1">JS19b1</strain>
    </source>
</reference>
<keyword evidence="2" id="KW-1185">Reference proteome</keyword>